<reference evidence="2 3" key="1">
    <citation type="submission" date="2021-12" db="EMBL/GenBank/DDBJ databases">
        <title>High titer production of polyol ester of fatty acids by Rhodotorula paludigena BS15 towards product separation-free biomass refinery.</title>
        <authorList>
            <person name="Mano J."/>
            <person name="Ono H."/>
            <person name="Tanaka T."/>
            <person name="Naito K."/>
            <person name="Sushida H."/>
            <person name="Ike M."/>
            <person name="Tokuyasu K."/>
            <person name="Kitaoka M."/>
        </authorList>
    </citation>
    <scope>NUCLEOTIDE SEQUENCE [LARGE SCALE GENOMIC DNA]</scope>
    <source>
        <strain evidence="2 3">BS15</strain>
    </source>
</reference>
<gene>
    <name evidence="2" type="ORF">Rhopal_005114-T1</name>
</gene>
<feature type="region of interest" description="Disordered" evidence="1">
    <location>
        <begin position="695"/>
        <end position="719"/>
    </location>
</feature>
<feature type="region of interest" description="Disordered" evidence="1">
    <location>
        <begin position="1"/>
        <end position="300"/>
    </location>
</feature>
<protein>
    <submittedName>
        <fullName evidence="2">Uncharacterized protein</fullName>
    </submittedName>
</protein>
<keyword evidence="3" id="KW-1185">Reference proteome</keyword>
<feature type="compositionally biased region" description="Acidic residues" evidence="1">
    <location>
        <begin position="255"/>
        <end position="268"/>
    </location>
</feature>
<feature type="compositionally biased region" description="Basic and acidic residues" evidence="1">
    <location>
        <begin position="94"/>
        <end position="108"/>
    </location>
</feature>
<feature type="compositionally biased region" description="Low complexity" evidence="1">
    <location>
        <begin position="228"/>
        <end position="251"/>
    </location>
</feature>
<name>A0AAV5GRG0_9BASI</name>
<organism evidence="2 3">
    <name type="scientific">Rhodotorula paludigena</name>
    <dbReference type="NCBI Taxonomy" id="86838"/>
    <lineage>
        <taxon>Eukaryota</taxon>
        <taxon>Fungi</taxon>
        <taxon>Dikarya</taxon>
        <taxon>Basidiomycota</taxon>
        <taxon>Pucciniomycotina</taxon>
        <taxon>Microbotryomycetes</taxon>
        <taxon>Sporidiobolales</taxon>
        <taxon>Sporidiobolaceae</taxon>
        <taxon>Rhodotorula</taxon>
    </lineage>
</organism>
<comment type="caution">
    <text evidence="2">The sequence shown here is derived from an EMBL/GenBank/DDBJ whole genome shotgun (WGS) entry which is preliminary data.</text>
</comment>
<evidence type="ECO:0000313" key="3">
    <source>
        <dbReference type="Proteomes" id="UP001342314"/>
    </source>
</evidence>
<feature type="region of interest" description="Disordered" evidence="1">
    <location>
        <begin position="342"/>
        <end position="386"/>
    </location>
</feature>
<proteinExistence type="predicted"/>
<evidence type="ECO:0000313" key="2">
    <source>
        <dbReference type="EMBL" id="GJN92085.1"/>
    </source>
</evidence>
<feature type="compositionally biased region" description="Basic and acidic residues" evidence="1">
    <location>
        <begin position="149"/>
        <end position="180"/>
    </location>
</feature>
<evidence type="ECO:0000256" key="1">
    <source>
        <dbReference type="SAM" id="MobiDB-lite"/>
    </source>
</evidence>
<dbReference type="AlphaFoldDB" id="A0AAV5GRG0"/>
<feature type="compositionally biased region" description="Low complexity" evidence="1">
    <location>
        <begin position="125"/>
        <end position="134"/>
    </location>
</feature>
<dbReference type="EMBL" id="BQKY01000010">
    <property type="protein sequence ID" value="GJN92085.1"/>
    <property type="molecule type" value="Genomic_DNA"/>
</dbReference>
<dbReference type="Proteomes" id="UP001342314">
    <property type="component" value="Unassembled WGS sequence"/>
</dbReference>
<accession>A0AAV5GRG0</accession>
<sequence>MATPGPSMGREGGQRYLPRHVSPTSSIVPDSVSPEPLARKHHYHSSRTIYDEQTDRFGGGWDLPPRQRLHSTGTSEVADSLFREESPPPLKKVKREENEDDPSPRREGWSLPSSRGFPPTHRSESASSASYYRTRYTRSRSPSLADPIVKPEIKDEEVDARLYDSRVNTERRRPDRDKSRAPSAFDPAVAVKAEHADEAEGAFGDNAGGDDAEGPMLPPRRKPRALARHQQQQQQQQQQRDGGPSSGSESGRSSDEDDEDGDGLDESPEGTPFADPPVHKKRKRKVTKPEKPAILSKKQAAAATDDFFASMNLPQPSYEPIGAKRSVTNFLARATANLPKEARVEDIGESTSIDSIGDDREEDPGSLAFGRASPALPGEPLVAASPQLDAGPYQARRAPSPTDSLPDFDEFDEPEAPIAPILANEELLEEQAYFSAPTKKGAVDRWILALGRDTRPLSDEFSFSVFQSDRQVLARLGAPVPPACVSFMVSREFQGSDGSKLVTTRPSASTCADIWADLLVPSHEQRHVPAPSRGRSCLCPLFVPSSRRTWDQERFELAKKDVQLSDIMRVLEEVFELSDDVLGRQWVDGSSAEIVQLIYDHNWLFYNQIIELARVARISRLLASPHLVDWLKDQIAYRRRTARLEIEEAMTSMQQEQRRADWEGRNADPSYHRLVLSLKTRSEQDETELTLLRDRLEKRAPVPTTQHVPSEHNPSADAPSLPLAQLCAYEALKQRDKAYGGKG</sequence>